<protein>
    <submittedName>
        <fullName evidence="2">Gag protease polyprotein</fullName>
    </submittedName>
</protein>
<keyword evidence="2" id="KW-0378">Hydrolase</keyword>
<dbReference type="AlphaFoldDB" id="A0A5A7TB37"/>
<evidence type="ECO:0000313" key="2">
    <source>
        <dbReference type="EMBL" id="KAA0040293.1"/>
    </source>
</evidence>
<reference evidence="2 3" key="1">
    <citation type="submission" date="2019-08" db="EMBL/GenBank/DDBJ databases">
        <title>Draft genome sequences of two oriental melons (Cucumis melo L. var makuwa).</title>
        <authorList>
            <person name="Kwon S.-Y."/>
        </authorList>
    </citation>
    <scope>NUCLEOTIDE SEQUENCE [LARGE SCALE GENOMIC DNA]</scope>
    <source>
        <strain evidence="3">cv. SW 3</strain>
        <tissue evidence="2">Leaf</tissue>
    </source>
</reference>
<evidence type="ECO:0000313" key="3">
    <source>
        <dbReference type="Proteomes" id="UP000321393"/>
    </source>
</evidence>
<keyword evidence="2" id="KW-0645">Protease</keyword>
<feature type="region of interest" description="Disordered" evidence="1">
    <location>
        <begin position="1"/>
        <end position="43"/>
    </location>
</feature>
<dbReference type="Proteomes" id="UP000321393">
    <property type="component" value="Unassembled WGS sequence"/>
</dbReference>
<sequence>MANTVPRHLPGKMPQCRGARRGGRRGRGVGRTQPKEQPAVQAGNSIATVTRADLDAMENRYQDMLRDALAPLHIAQQTPQPLLRPQWNPRLCQTNYNMEVVKESVYEKFFSTSLRPTTYADSLCLAVDISLHERADLFKAARRGSTLGRKRKAELQRTVAP</sequence>
<comment type="caution">
    <text evidence="2">The sequence shown here is derived from an EMBL/GenBank/DDBJ whole genome shotgun (WGS) entry which is preliminary data.</text>
</comment>
<name>A0A5A7TB37_CUCMM</name>
<accession>A0A5A7TB37</accession>
<evidence type="ECO:0000256" key="1">
    <source>
        <dbReference type="SAM" id="MobiDB-lite"/>
    </source>
</evidence>
<dbReference type="EMBL" id="SSTE01017613">
    <property type="protein sequence ID" value="KAA0040293.1"/>
    <property type="molecule type" value="Genomic_DNA"/>
</dbReference>
<dbReference type="GO" id="GO:0006508">
    <property type="term" value="P:proteolysis"/>
    <property type="evidence" value="ECO:0007669"/>
    <property type="project" value="UniProtKB-KW"/>
</dbReference>
<organism evidence="2 3">
    <name type="scientific">Cucumis melo var. makuwa</name>
    <name type="common">Oriental melon</name>
    <dbReference type="NCBI Taxonomy" id="1194695"/>
    <lineage>
        <taxon>Eukaryota</taxon>
        <taxon>Viridiplantae</taxon>
        <taxon>Streptophyta</taxon>
        <taxon>Embryophyta</taxon>
        <taxon>Tracheophyta</taxon>
        <taxon>Spermatophyta</taxon>
        <taxon>Magnoliopsida</taxon>
        <taxon>eudicotyledons</taxon>
        <taxon>Gunneridae</taxon>
        <taxon>Pentapetalae</taxon>
        <taxon>rosids</taxon>
        <taxon>fabids</taxon>
        <taxon>Cucurbitales</taxon>
        <taxon>Cucurbitaceae</taxon>
        <taxon>Benincaseae</taxon>
        <taxon>Cucumis</taxon>
    </lineage>
</organism>
<feature type="compositionally biased region" description="Basic residues" evidence="1">
    <location>
        <begin position="18"/>
        <end position="28"/>
    </location>
</feature>
<dbReference type="GO" id="GO:0008233">
    <property type="term" value="F:peptidase activity"/>
    <property type="evidence" value="ECO:0007669"/>
    <property type="project" value="UniProtKB-KW"/>
</dbReference>
<gene>
    <name evidence="2" type="ORF">E6C27_scaffold2379G00280</name>
</gene>
<proteinExistence type="predicted"/>